<dbReference type="Gene3D" id="3.40.50.1170">
    <property type="entry name" value="L-asparaginase, N-terminal domain"/>
    <property type="match status" value="1"/>
</dbReference>
<evidence type="ECO:0000313" key="7">
    <source>
        <dbReference type="Proteomes" id="UP000604161"/>
    </source>
</evidence>
<dbReference type="EMBL" id="JACYFC010000006">
    <property type="protein sequence ID" value="MBD5772513.1"/>
    <property type="molecule type" value="Genomic_DNA"/>
</dbReference>
<dbReference type="NCBIfam" id="TIGR00519">
    <property type="entry name" value="asnASE_I"/>
    <property type="match status" value="1"/>
</dbReference>
<gene>
    <name evidence="6" type="ORF">IF202_15855</name>
</gene>
<feature type="domain" description="Asparaginase/glutaminase C-terminal" evidence="5">
    <location>
        <begin position="211"/>
        <end position="326"/>
    </location>
</feature>
<evidence type="ECO:0000259" key="4">
    <source>
        <dbReference type="Pfam" id="PF00710"/>
    </source>
</evidence>
<dbReference type="PRINTS" id="PR00139">
    <property type="entry name" value="ASNGLNASE"/>
</dbReference>
<dbReference type="PIRSF" id="PIRSF500176">
    <property type="entry name" value="L_ASNase"/>
    <property type="match status" value="1"/>
</dbReference>
<dbReference type="InterPro" id="IPR027473">
    <property type="entry name" value="L-asparaginase_C"/>
</dbReference>
<dbReference type="InterPro" id="IPR006033">
    <property type="entry name" value="AsnA_fam"/>
</dbReference>
<dbReference type="RefSeq" id="WP_191595899.1">
    <property type="nucleotide sequence ID" value="NZ_JACYFC010000006.1"/>
</dbReference>
<dbReference type="InterPro" id="IPR027474">
    <property type="entry name" value="L-asparaginase_N"/>
</dbReference>
<dbReference type="SUPFAM" id="SSF53774">
    <property type="entry name" value="Glutaminase/Asparaginase"/>
    <property type="match status" value="1"/>
</dbReference>
<dbReference type="InterPro" id="IPR040919">
    <property type="entry name" value="Asparaginase_C"/>
</dbReference>
<dbReference type="InterPro" id="IPR027475">
    <property type="entry name" value="Asparaginase/glutaminase_AS2"/>
</dbReference>
<proteinExistence type="predicted"/>
<dbReference type="PANTHER" id="PTHR11707">
    <property type="entry name" value="L-ASPARAGINASE"/>
    <property type="match status" value="1"/>
</dbReference>
<dbReference type="PIRSF" id="PIRSF001220">
    <property type="entry name" value="L-ASNase_gatD"/>
    <property type="match status" value="1"/>
</dbReference>
<dbReference type="EC" id="3.5.1.1" evidence="1"/>
<feature type="domain" description="L-asparaginase N-terminal" evidence="4">
    <location>
        <begin position="2"/>
        <end position="191"/>
    </location>
</feature>
<evidence type="ECO:0000313" key="6">
    <source>
        <dbReference type="EMBL" id="MBD5772513.1"/>
    </source>
</evidence>
<evidence type="ECO:0000259" key="5">
    <source>
        <dbReference type="Pfam" id="PF17763"/>
    </source>
</evidence>
<dbReference type="SMART" id="SM00870">
    <property type="entry name" value="Asparaginase"/>
    <property type="match status" value="1"/>
</dbReference>
<accession>A0ABR8P2W4</accession>
<organism evidence="6 7">
    <name type="scientific">Marinomonas colpomeniae</name>
    <dbReference type="NCBI Taxonomy" id="2774408"/>
    <lineage>
        <taxon>Bacteria</taxon>
        <taxon>Pseudomonadati</taxon>
        <taxon>Pseudomonadota</taxon>
        <taxon>Gammaproteobacteria</taxon>
        <taxon>Oceanospirillales</taxon>
        <taxon>Oceanospirillaceae</taxon>
        <taxon>Marinomonas</taxon>
    </lineage>
</organism>
<evidence type="ECO:0000256" key="3">
    <source>
        <dbReference type="PROSITE-ProRule" id="PRU10100"/>
    </source>
</evidence>
<dbReference type="Proteomes" id="UP000604161">
    <property type="component" value="Unassembled WGS sequence"/>
</dbReference>
<keyword evidence="7" id="KW-1185">Reference proteome</keyword>
<dbReference type="PROSITE" id="PS00917">
    <property type="entry name" value="ASN_GLN_ASE_2"/>
    <property type="match status" value="1"/>
</dbReference>
<dbReference type="Gene3D" id="3.40.50.40">
    <property type="match status" value="1"/>
</dbReference>
<dbReference type="Pfam" id="PF17763">
    <property type="entry name" value="Asparaginase_C"/>
    <property type="match status" value="1"/>
</dbReference>
<evidence type="ECO:0000256" key="2">
    <source>
        <dbReference type="ARBA" id="ARBA00022801"/>
    </source>
</evidence>
<sequence length="328" mass="35045">MKIYIAYAGGTIGMVPSENGFVPDAAFADHLSEQFKGFDELTHDFVIESYPELIDSSNATPTDWVMIARDIESKWQLFDAFIVLHGTDTMAYTAAALSFMFTNSDKPIIVTGSQVPMFKARTDAMINVLGAISACEESGNEGVANGVSLFFGGRLIEGDRAHKAHSSDWQAFSSPNCLERGILGIDWRWQQSNKAISPMTVQIPDMVENAVTILPVFPGVQAEHWQGLLNNKVKGAVLLSYGAGNAPDKNAALLALLKTATDRGVVIVNVSQCGAGSVVAGAYAAGSALVAAGVTSGKDMTYEAAFVKLHFLLGLGLDSRDIKDAFVR</sequence>
<dbReference type="InterPro" id="IPR006034">
    <property type="entry name" value="Asparaginase/glutaminase-like"/>
</dbReference>
<protein>
    <recommendedName>
        <fullName evidence="1">asparaginase</fullName>
        <ecNumber evidence="1">3.5.1.1</ecNumber>
    </recommendedName>
</protein>
<dbReference type="InterPro" id="IPR036152">
    <property type="entry name" value="Asp/glu_Ase-like_sf"/>
</dbReference>
<feature type="active site" evidence="3">
    <location>
        <position position="87"/>
    </location>
</feature>
<reference evidence="6 7" key="1">
    <citation type="submission" date="2020-09" db="EMBL/GenBank/DDBJ databases">
        <title>Marinomonas sp. nov., isolated from the cysticercosis algae of Qingdao, China.</title>
        <authorList>
            <person name="Sun X."/>
        </authorList>
    </citation>
    <scope>NUCLEOTIDE SEQUENCE [LARGE SCALE GENOMIC DNA]</scope>
    <source>
        <strain evidence="6 7">SM2066</strain>
    </source>
</reference>
<dbReference type="PANTHER" id="PTHR11707:SF28">
    <property type="entry name" value="60 KDA LYSOPHOSPHOLIPASE"/>
    <property type="match status" value="1"/>
</dbReference>
<dbReference type="Pfam" id="PF00710">
    <property type="entry name" value="Asparaginase"/>
    <property type="match status" value="1"/>
</dbReference>
<dbReference type="PROSITE" id="PS51732">
    <property type="entry name" value="ASN_GLN_ASE_3"/>
    <property type="match status" value="1"/>
</dbReference>
<keyword evidence="2 6" id="KW-0378">Hydrolase</keyword>
<dbReference type="InterPro" id="IPR037152">
    <property type="entry name" value="L-asparaginase_N_sf"/>
</dbReference>
<dbReference type="GO" id="GO:0004067">
    <property type="term" value="F:asparaginase activity"/>
    <property type="evidence" value="ECO:0007669"/>
    <property type="project" value="UniProtKB-EC"/>
</dbReference>
<dbReference type="InterPro" id="IPR041725">
    <property type="entry name" value="L-asparaginase_I"/>
</dbReference>
<name>A0ABR8P2W4_9GAMM</name>
<dbReference type="SFLD" id="SFLDS00057">
    <property type="entry name" value="Glutaminase/Asparaginase"/>
    <property type="match status" value="1"/>
</dbReference>
<evidence type="ECO:0000256" key="1">
    <source>
        <dbReference type="ARBA" id="ARBA00012920"/>
    </source>
</evidence>
<comment type="caution">
    <text evidence="6">The sequence shown here is derived from an EMBL/GenBank/DDBJ whole genome shotgun (WGS) entry which is preliminary data.</text>
</comment>
<dbReference type="CDD" id="cd08963">
    <property type="entry name" value="L-asparaginase_I"/>
    <property type="match status" value="1"/>
</dbReference>